<evidence type="ECO:0000313" key="9">
    <source>
        <dbReference type="Proteomes" id="UP000630718"/>
    </source>
</evidence>
<dbReference type="GO" id="GO:0004725">
    <property type="term" value="F:protein tyrosine phosphatase activity"/>
    <property type="evidence" value="ECO:0007669"/>
    <property type="project" value="UniProtKB-EC"/>
</dbReference>
<dbReference type="SMART" id="SM00226">
    <property type="entry name" value="LMWPc"/>
    <property type="match status" value="1"/>
</dbReference>
<dbReference type="EC" id="3.1.3.48" evidence="2"/>
<name>A0A919A7B3_9ACTN</name>
<feature type="active site" evidence="6">
    <location>
        <position position="15"/>
    </location>
</feature>
<dbReference type="InterPro" id="IPR023485">
    <property type="entry name" value="Ptyr_pPase"/>
</dbReference>
<dbReference type="CDD" id="cd16343">
    <property type="entry name" value="LMWPTP"/>
    <property type="match status" value="1"/>
</dbReference>
<evidence type="ECO:0000259" key="7">
    <source>
        <dbReference type="SMART" id="SM00226"/>
    </source>
</evidence>
<comment type="caution">
    <text evidence="8">The sequence shown here is derived from an EMBL/GenBank/DDBJ whole genome shotgun (WGS) entry which is preliminary data.</text>
</comment>
<keyword evidence="4" id="KW-0904">Protein phosphatase</keyword>
<keyword evidence="9" id="KW-1185">Reference proteome</keyword>
<dbReference type="InterPro" id="IPR036196">
    <property type="entry name" value="Ptyr_pPase_sf"/>
</dbReference>
<dbReference type="PRINTS" id="PR00719">
    <property type="entry name" value="LMWPTPASE"/>
</dbReference>
<sequence length="164" mass="17596">MTYRVCFVCTGNICRSPMAEAVFRARVADAGLDDQVAVDSAGTGGWHEGEGADPRTLAVLEENGYVLDHTARQFHASWFSRLDLVIALDSGHLGALRRLAPTERDAAKVRLLRSYDPAAGPDDLDVPDPYYGGVDGFEECLEMVEAASGGLLAAVREQVEGRAA</sequence>
<dbReference type="PANTHER" id="PTHR11717:SF7">
    <property type="entry name" value="LOW MOLECULAR WEIGHT PHOSPHOTYROSINE PROTEIN PHOSPHATASE"/>
    <property type="match status" value="1"/>
</dbReference>
<dbReference type="Pfam" id="PF01451">
    <property type="entry name" value="LMWPc"/>
    <property type="match status" value="1"/>
</dbReference>
<protein>
    <recommendedName>
        <fullName evidence="2">protein-tyrosine-phosphatase</fullName>
        <ecNumber evidence="2">3.1.3.48</ecNumber>
    </recommendedName>
</protein>
<reference evidence="8" key="2">
    <citation type="submission" date="2020-09" db="EMBL/GenBank/DDBJ databases">
        <authorList>
            <person name="Sun Q."/>
            <person name="Ohkuma M."/>
        </authorList>
    </citation>
    <scope>NUCLEOTIDE SEQUENCE</scope>
    <source>
        <strain evidence="8">JCM 4477</strain>
    </source>
</reference>
<dbReference type="SUPFAM" id="SSF52788">
    <property type="entry name" value="Phosphotyrosine protein phosphatases I"/>
    <property type="match status" value="1"/>
</dbReference>
<gene>
    <name evidence="8" type="primary">ptpA</name>
    <name evidence="8" type="ORF">GCM10018772_12950</name>
</gene>
<comment type="catalytic activity">
    <reaction evidence="5">
        <text>O-phospho-L-tyrosyl-[protein] + H2O = L-tyrosyl-[protein] + phosphate</text>
        <dbReference type="Rhea" id="RHEA:10684"/>
        <dbReference type="Rhea" id="RHEA-COMP:10136"/>
        <dbReference type="Rhea" id="RHEA-COMP:20101"/>
        <dbReference type="ChEBI" id="CHEBI:15377"/>
        <dbReference type="ChEBI" id="CHEBI:43474"/>
        <dbReference type="ChEBI" id="CHEBI:46858"/>
        <dbReference type="ChEBI" id="CHEBI:61978"/>
        <dbReference type="EC" id="3.1.3.48"/>
    </reaction>
</comment>
<evidence type="ECO:0000256" key="6">
    <source>
        <dbReference type="PIRSR" id="PIRSR617867-1"/>
    </source>
</evidence>
<evidence type="ECO:0000256" key="4">
    <source>
        <dbReference type="ARBA" id="ARBA00022912"/>
    </source>
</evidence>
<feature type="domain" description="Phosphotyrosine protein phosphatase I" evidence="7">
    <location>
        <begin position="3"/>
        <end position="154"/>
    </location>
</feature>
<keyword evidence="3" id="KW-0378">Hydrolase</keyword>
<evidence type="ECO:0000256" key="3">
    <source>
        <dbReference type="ARBA" id="ARBA00022801"/>
    </source>
</evidence>
<evidence type="ECO:0000256" key="5">
    <source>
        <dbReference type="ARBA" id="ARBA00051722"/>
    </source>
</evidence>
<evidence type="ECO:0000256" key="1">
    <source>
        <dbReference type="ARBA" id="ARBA00011063"/>
    </source>
</evidence>
<reference evidence="8" key="1">
    <citation type="journal article" date="2014" name="Int. J. Syst. Evol. Microbiol.">
        <title>Complete genome sequence of Corynebacterium casei LMG S-19264T (=DSM 44701T), isolated from a smear-ripened cheese.</title>
        <authorList>
            <consortium name="US DOE Joint Genome Institute (JGI-PGF)"/>
            <person name="Walter F."/>
            <person name="Albersmeier A."/>
            <person name="Kalinowski J."/>
            <person name="Ruckert C."/>
        </authorList>
    </citation>
    <scope>NUCLEOTIDE SEQUENCE</scope>
    <source>
        <strain evidence="8">JCM 4477</strain>
    </source>
</reference>
<organism evidence="8 9">
    <name type="scientific">Streptomyces fumanus</name>
    <dbReference type="NCBI Taxonomy" id="67302"/>
    <lineage>
        <taxon>Bacteria</taxon>
        <taxon>Bacillati</taxon>
        <taxon>Actinomycetota</taxon>
        <taxon>Actinomycetes</taxon>
        <taxon>Kitasatosporales</taxon>
        <taxon>Streptomycetaceae</taxon>
        <taxon>Streptomyces</taxon>
    </lineage>
</organism>
<feature type="active site" description="Nucleophile" evidence="6">
    <location>
        <position position="9"/>
    </location>
</feature>
<dbReference type="Proteomes" id="UP000630718">
    <property type="component" value="Unassembled WGS sequence"/>
</dbReference>
<proteinExistence type="inferred from homology"/>
<dbReference type="EMBL" id="BNBI01000002">
    <property type="protein sequence ID" value="GHE90462.1"/>
    <property type="molecule type" value="Genomic_DNA"/>
</dbReference>
<dbReference type="InterPro" id="IPR050438">
    <property type="entry name" value="LMW_PTPase"/>
</dbReference>
<accession>A0A919A7B3</accession>
<comment type="similarity">
    <text evidence="1">Belongs to the low molecular weight phosphotyrosine protein phosphatase family.</text>
</comment>
<dbReference type="FunFam" id="3.40.50.2300:FF:000113">
    <property type="entry name" value="Low molecular weight protein-tyrosine-phosphatase"/>
    <property type="match status" value="1"/>
</dbReference>
<evidence type="ECO:0000256" key="2">
    <source>
        <dbReference type="ARBA" id="ARBA00013064"/>
    </source>
</evidence>
<dbReference type="RefSeq" id="WP_190203128.1">
    <property type="nucleotide sequence ID" value="NZ_BNBI01000002.1"/>
</dbReference>
<dbReference type="PANTHER" id="PTHR11717">
    <property type="entry name" value="LOW MOLECULAR WEIGHT PROTEIN TYROSINE PHOSPHATASE"/>
    <property type="match status" value="1"/>
</dbReference>
<evidence type="ECO:0000313" key="8">
    <source>
        <dbReference type="EMBL" id="GHE90462.1"/>
    </source>
</evidence>
<feature type="active site" description="Proton donor" evidence="6">
    <location>
        <position position="128"/>
    </location>
</feature>
<dbReference type="InterPro" id="IPR017867">
    <property type="entry name" value="Tyr_phospatase_low_mol_wt"/>
</dbReference>
<dbReference type="Gene3D" id="3.40.50.2300">
    <property type="match status" value="1"/>
</dbReference>
<dbReference type="AlphaFoldDB" id="A0A919A7B3"/>